<keyword evidence="1" id="KW-0805">Transcription regulation</keyword>
<accession>A0A7S9GWB6</accession>
<dbReference type="RefSeq" id="WP_195798188.1">
    <property type="nucleotide sequence ID" value="NZ_CP061379.1"/>
</dbReference>
<dbReference type="AlphaFoldDB" id="A0A7S9GWB6"/>
<dbReference type="GO" id="GO:0003700">
    <property type="term" value="F:DNA-binding transcription factor activity"/>
    <property type="evidence" value="ECO:0007669"/>
    <property type="project" value="InterPro"/>
</dbReference>
<evidence type="ECO:0000256" key="1">
    <source>
        <dbReference type="ARBA" id="ARBA00023015"/>
    </source>
</evidence>
<evidence type="ECO:0000256" key="2">
    <source>
        <dbReference type="ARBA" id="ARBA00023125"/>
    </source>
</evidence>
<feature type="domain" description="HTH araC/xylS-type" evidence="4">
    <location>
        <begin position="58"/>
        <end position="156"/>
    </location>
</feature>
<sequence length="162" mass="17904">MMPILDDRSRAHSLDRFAINQQMAPRGLPGRNSRNGAEGGAIASMVPARGGLAPSVVRRIRDYIEGHIGQRITVKLLAKLANLSVCYFVRAFKRSLGVTPHDYLIRRRVELTMALLSGTAMALSEIAAAAGFADQSHCARRFRQHVGMSPCDYRRSRKLSVE</sequence>
<dbReference type="PROSITE" id="PS01124">
    <property type="entry name" value="HTH_ARAC_FAMILY_2"/>
    <property type="match status" value="1"/>
</dbReference>
<keyword evidence="6" id="KW-1185">Reference proteome</keyword>
<dbReference type="SUPFAM" id="SSF46689">
    <property type="entry name" value="Homeodomain-like"/>
    <property type="match status" value="2"/>
</dbReference>
<dbReference type="KEGG" id="bcou:IC761_19040"/>
<dbReference type="Proteomes" id="UP000594621">
    <property type="component" value="Chromosome"/>
</dbReference>
<keyword evidence="2" id="KW-0238">DNA-binding</keyword>
<evidence type="ECO:0000256" key="3">
    <source>
        <dbReference type="ARBA" id="ARBA00023163"/>
    </source>
</evidence>
<proteinExistence type="predicted"/>
<evidence type="ECO:0000259" key="4">
    <source>
        <dbReference type="PROSITE" id="PS01124"/>
    </source>
</evidence>
<protein>
    <submittedName>
        <fullName evidence="5">Helix-turn-helix transcriptional regulator</fullName>
    </submittedName>
</protein>
<dbReference type="Gene3D" id="1.10.10.60">
    <property type="entry name" value="Homeodomain-like"/>
    <property type="match status" value="2"/>
</dbReference>
<dbReference type="InterPro" id="IPR009057">
    <property type="entry name" value="Homeodomain-like_sf"/>
</dbReference>
<dbReference type="GO" id="GO:0043565">
    <property type="term" value="F:sequence-specific DNA binding"/>
    <property type="evidence" value="ECO:0007669"/>
    <property type="project" value="InterPro"/>
</dbReference>
<keyword evidence="3" id="KW-0804">Transcription</keyword>
<gene>
    <name evidence="5" type="ORF">IC761_19040</name>
</gene>
<name>A0A7S9GWB6_9BRAD</name>
<dbReference type="InterPro" id="IPR018060">
    <property type="entry name" value="HTH_AraC"/>
</dbReference>
<dbReference type="PANTHER" id="PTHR46796:SF6">
    <property type="entry name" value="ARAC SUBFAMILY"/>
    <property type="match status" value="1"/>
</dbReference>
<dbReference type="PANTHER" id="PTHR46796">
    <property type="entry name" value="HTH-TYPE TRANSCRIPTIONAL ACTIVATOR RHAS-RELATED"/>
    <property type="match status" value="1"/>
</dbReference>
<dbReference type="SMART" id="SM00342">
    <property type="entry name" value="HTH_ARAC"/>
    <property type="match status" value="1"/>
</dbReference>
<reference evidence="5 6" key="1">
    <citation type="submission" date="2020-09" db="EMBL/GenBank/DDBJ databases">
        <title>Complete genomes of bradyrhizobia occurring on native shrubby legumes in Australia.</title>
        <authorList>
            <person name="Lafay B."/>
        </authorList>
    </citation>
    <scope>NUCLEOTIDE SEQUENCE [LARGE SCALE GENOMIC DNA]</scope>
    <source>
        <strain evidence="5 6">BDV5040</strain>
    </source>
</reference>
<evidence type="ECO:0000313" key="6">
    <source>
        <dbReference type="Proteomes" id="UP000594621"/>
    </source>
</evidence>
<dbReference type="Pfam" id="PF12833">
    <property type="entry name" value="HTH_18"/>
    <property type="match status" value="1"/>
</dbReference>
<dbReference type="InterPro" id="IPR050204">
    <property type="entry name" value="AraC_XylS_family_regulators"/>
</dbReference>
<organism evidence="5 6">
    <name type="scientific">Bradyrhizobium commune</name>
    <dbReference type="NCBI Taxonomy" id="83627"/>
    <lineage>
        <taxon>Bacteria</taxon>
        <taxon>Pseudomonadati</taxon>
        <taxon>Pseudomonadota</taxon>
        <taxon>Alphaproteobacteria</taxon>
        <taxon>Hyphomicrobiales</taxon>
        <taxon>Nitrobacteraceae</taxon>
        <taxon>Bradyrhizobium</taxon>
    </lineage>
</organism>
<dbReference type="EMBL" id="CP061379">
    <property type="protein sequence ID" value="QPF88635.1"/>
    <property type="molecule type" value="Genomic_DNA"/>
</dbReference>
<evidence type="ECO:0000313" key="5">
    <source>
        <dbReference type="EMBL" id="QPF88635.1"/>
    </source>
</evidence>